<keyword evidence="2" id="KW-1133">Transmembrane helix</keyword>
<name>A0AAU0PYP1_9CORY</name>
<feature type="transmembrane region" description="Helical" evidence="2">
    <location>
        <begin position="26"/>
        <end position="46"/>
    </location>
</feature>
<accession>A0AAU0PYP1</accession>
<feature type="compositionally biased region" description="Low complexity" evidence="1">
    <location>
        <begin position="193"/>
        <end position="218"/>
    </location>
</feature>
<gene>
    <name evidence="3" type="ORF">Q0N40_07550</name>
</gene>
<evidence type="ECO:0008006" key="5">
    <source>
        <dbReference type="Google" id="ProtNLM"/>
    </source>
</evidence>
<feature type="transmembrane region" description="Helical" evidence="2">
    <location>
        <begin position="58"/>
        <end position="77"/>
    </location>
</feature>
<dbReference type="Proteomes" id="UP001174314">
    <property type="component" value="Chromosome"/>
</dbReference>
<evidence type="ECO:0000256" key="2">
    <source>
        <dbReference type="SAM" id="Phobius"/>
    </source>
</evidence>
<keyword evidence="2" id="KW-0472">Membrane</keyword>
<feature type="region of interest" description="Disordered" evidence="1">
    <location>
        <begin position="193"/>
        <end position="229"/>
    </location>
</feature>
<sequence length="266" mass="27924">MSAHATKDSQNISLTRQVVNYYKTHPTAVTATQWFCLISYLVIVLAGFTENMGTSANVGWVLAFGTPALLIGWSLYCRKRDAAAMARWQTGEDARQEMLGLLGEDDQLVASGLVKADKPAKRNRHWILAGVPAAAVIVIGASMLPQDTPTTAAPTSITPPSTSQVAPKSLFDTKHLTPATKTKTTTAIQTVTQTVETPTPEPAPIEQAPAAGAATEQANDNSGSGSGTVVTPGSFCPTAGSVAVTSKGKPVTCRTASDGRLRWKTT</sequence>
<organism evidence="3 4">
    <name type="scientific">Corynebacterium pseudokroppenstedtii</name>
    <dbReference type="NCBI Taxonomy" id="2804917"/>
    <lineage>
        <taxon>Bacteria</taxon>
        <taxon>Bacillati</taxon>
        <taxon>Actinomycetota</taxon>
        <taxon>Actinomycetes</taxon>
        <taxon>Mycobacteriales</taxon>
        <taxon>Corynebacteriaceae</taxon>
        <taxon>Corynebacterium</taxon>
    </lineage>
</organism>
<feature type="region of interest" description="Disordered" evidence="1">
    <location>
        <begin position="246"/>
        <end position="266"/>
    </location>
</feature>
<keyword evidence="4" id="KW-1185">Reference proteome</keyword>
<evidence type="ECO:0000256" key="1">
    <source>
        <dbReference type="SAM" id="MobiDB-lite"/>
    </source>
</evidence>
<reference evidence="3 4" key="1">
    <citation type="submission" date="2023-10" db="EMBL/GenBank/DDBJ databases">
        <title>complete genome sequence of Corynebacterium pseudokroppenstedtii P15-C1.</title>
        <authorList>
            <person name="Bruggemann H."/>
            <person name="Poehlein A."/>
        </authorList>
    </citation>
    <scope>NUCLEOTIDE SEQUENCE [LARGE SCALE GENOMIC DNA]</scope>
    <source>
        <strain evidence="3 4">P15_C1</strain>
    </source>
</reference>
<dbReference type="EMBL" id="CP137757">
    <property type="protein sequence ID" value="WPF24397.1"/>
    <property type="molecule type" value="Genomic_DNA"/>
</dbReference>
<keyword evidence="2" id="KW-0812">Transmembrane</keyword>
<evidence type="ECO:0000313" key="4">
    <source>
        <dbReference type="Proteomes" id="UP001174314"/>
    </source>
</evidence>
<feature type="compositionally biased region" description="Basic and acidic residues" evidence="1">
    <location>
        <begin position="257"/>
        <end position="266"/>
    </location>
</feature>
<evidence type="ECO:0000313" key="3">
    <source>
        <dbReference type="EMBL" id="WPF24397.1"/>
    </source>
</evidence>
<protein>
    <recommendedName>
        <fullName evidence="5">DUF202 domain-containing protein</fullName>
    </recommendedName>
</protein>
<dbReference type="RefSeq" id="WP_236883091.1">
    <property type="nucleotide sequence ID" value="NZ_CP137757.1"/>
</dbReference>
<feature type="transmembrane region" description="Helical" evidence="2">
    <location>
        <begin position="125"/>
        <end position="144"/>
    </location>
</feature>
<dbReference type="KEGG" id="cpsk:Q0N40_07550"/>
<proteinExistence type="predicted"/>
<dbReference type="AlphaFoldDB" id="A0AAU0PYP1"/>